<dbReference type="PANTHER" id="PTHR12835">
    <property type="entry name" value="BIOTIN PROTEIN LIGASE"/>
    <property type="match status" value="1"/>
</dbReference>
<dbReference type="EMBL" id="KZ678600">
    <property type="protein sequence ID" value="PSR78558.1"/>
    <property type="molecule type" value="Genomic_DNA"/>
</dbReference>
<dbReference type="AlphaFoldDB" id="A0A2T2ZWT4"/>
<gene>
    <name evidence="3" type="ORF">BD289DRAFT_485959</name>
</gene>
<dbReference type="GO" id="GO:0004077">
    <property type="term" value="F:biotin--[biotin carboxyl-carrier protein] ligase activity"/>
    <property type="evidence" value="ECO:0007669"/>
    <property type="project" value="TreeGrafter"/>
</dbReference>
<dbReference type="Gene3D" id="3.40.50.880">
    <property type="match status" value="1"/>
</dbReference>
<name>A0A2T2ZWT4_9PEZI</name>
<protein>
    <submittedName>
        <fullName evidence="3">Biotin-protein ligase</fullName>
    </submittedName>
</protein>
<feature type="domain" description="BPL/LPL catalytic" evidence="2">
    <location>
        <begin position="410"/>
        <end position="642"/>
    </location>
</feature>
<dbReference type="InParanoid" id="A0A2T2ZWT4"/>
<dbReference type="SUPFAM" id="SSF52317">
    <property type="entry name" value="Class I glutamine amidotransferase-like"/>
    <property type="match status" value="1"/>
</dbReference>
<dbReference type="FunCoup" id="A0A2T2ZWT4">
    <property type="interactions" value="115"/>
</dbReference>
<dbReference type="GO" id="GO:0005737">
    <property type="term" value="C:cytoplasm"/>
    <property type="evidence" value="ECO:0007669"/>
    <property type="project" value="TreeGrafter"/>
</dbReference>
<dbReference type="PANTHER" id="PTHR12835:SF5">
    <property type="entry name" value="BIOTIN--PROTEIN LIGASE"/>
    <property type="match status" value="1"/>
</dbReference>
<keyword evidence="4" id="KW-1185">Reference proteome</keyword>
<organism evidence="3 4">
    <name type="scientific">Coniella lustricola</name>
    <dbReference type="NCBI Taxonomy" id="2025994"/>
    <lineage>
        <taxon>Eukaryota</taxon>
        <taxon>Fungi</taxon>
        <taxon>Dikarya</taxon>
        <taxon>Ascomycota</taxon>
        <taxon>Pezizomycotina</taxon>
        <taxon>Sordariomycetes</taxon>
        <taxon>Sordariomycetidae</taxon>
        <taxon>Diaporthales</taxon>
        <taxon>Schizoparmaceae</taxon>
        <taxon>Coniella</taxon>
    </lineage>
</organism>
<evidence type="ECO:0000313" key="4">
    <source>
        <dbReference type="Proteomes" id="UP000241462"/>
    </source>
</evidence>
<dbReference type="InterPro" id="IPR004143">
    <property type="entry name" value="BPL_LPL_catalytic"/>
</dbReference>
<sequence length="723" mass="79311">MSTRKLNVLVYTGTGTTVASVRQCLFTLRRLLSPNYAIIPLTESALLKEPWSSTAALLVIPGGADTNYCRVLNGHGNRIIDSFVRRGGAYLGFCAGGYYGSARCEFEVGHSDTGMEVVGSRELAFFPGTCRGGAFAGFRYASEAGARAAKLQVNKDAFPSNQEIPDTFRSYYNGGGVFVDAALLKDKGVEVLASYEEELNVDGGEGGAKAALVYRKLGFGGAIVTGPHPEFSAVNLEPHPNIKDYDKLIAAMEEDDQLRINFLKACLEKLGLDANHQNPSIPSLSKLHLSARDPQDVGGLLASLTEVITTDENGEELIKGENDTFLIEHQDSRWSVNDVRTALENAHISTEDDHNAAKKPKYDAGQAAAVDGLIDYNKVLKTIVPHEQGWPEPKETPYFNHADYYSSLKEFRRHETDAYEWGDVLLYGEAVTSTNTLLEKNHKLLSHLSTGFTAAATTQIAGRGRGTNVWLAPPGCTIFSTVVNHPAHLGQSHPVVFIQYLMAIAIVEGIKSYDGRLKGGAYADLPVKLKWPNDVYAQDPENPWTEDSTSTSTSSSTANGYNRQRKPNYVKIGGILTNCAYSAGQYQTVVGVGVNTTNGKPTTSLDAVLAKFSQRHNLPPFRSERLVARLVTRFEALYRDFLRNGFSRDMEERYYDTWLHSNQIVTLEAEGGVTAKVVGITRDWGLLRAQEIGPDGRATGKIWALQSDENSFDFWKGLVKRKI</sequence>
<feature type="compositionally biased region" description="Low complexity" evidence="1">
    <location>
        <begin position="548"/>
        <end position="557"/>
    </location>
</feature>
<evidence type="ECO:0000256" key="1">
    <source>
        <dbReference type="SAM" id="MobiDB-lite"/>
    </source>
</evidence>
<dbReference type="PROSITE" id="PS51733">
    <property type="entry name" value="BPL_LPL_CATALYTIC"/>
    <property type="match status" value="1"/>
</dbReference>
<dbReference type="STRING" id="2025994.A0A2T2ZWT4"/>
<dbReference type="Pfam" id="PF03099">
    <property type="entry name" value="BPL_LplA_LipB"/>
    <property type="match status" value="1"/>
</dbReference>
<dbReference type="Proteomes" id="UP000241462">
    <property type="component" value="Unassembled WGS sequence"/>
</dbReference>
<dbReference type="OrthoDB" id="10250105at2759"/>
<evidence type="ECO:0000259" key="2">
    <source>
        <dbReference type="PROSITE" id="PS51733"/>
    </source>
</evidence>
<evidence type="ECO:0000313" key="3">
    <source>
        <dbReference type="EMBL" id="PSR78558.1"/>
    </source>
</evidence>
<proteinExistence type="predicted"/>
<accession>A0A2T2ZWT4</accession>
<feature type="region of interest" description="Disordered" evidence="1">
    <location>
        <begin position="539"/>
        <end position="563"/>
    </location>
</feature>
<dbReference type="InterPro" id="IPR029062">
    <property type="entry name" value="Class_I_gatase-like"/>
</dbReference>
<dbReference type="InterPro" id="IPR045864">
    <property type="entry name" value="aa-tRNA-synth_II/BPL/LPL"/>
</dbReference>
<dbReference type="InterPro" id="IPR019197">
    <property type="entry name" value="Biotin-prot_ligase_N"/>
</dbReference>
<keyword evidence="3" id="KW-0436">Ligase</keyword>
<reference evidence="3 4" key="1">
    <citation type="journal article" date="2018" name="Mycol. Prog.">
        <title>Coniella lustricola, a new species from submerged detritus.</title>
        <authorList>
            <person name="Raudabaugh D.B."/>
            <person name="Iturriaga T."/>
            <person name="Carver A."/>
            <person name="Mondo S."/>
            <person name="Pangilinan J."/>
            <person name="Lipzen A."/>
            <person name="He G."/>
            <person name="Amirebrahimi M."/>
            <person name="Grigoriev I.V."/>
            <person name="Miller A.N."/>
        </authorList>
    </citation>
    <scope>NUCLEOTIDE SEQUENCE [LARGE SCALE GENOMIC DNA]</scope>
    <source>
        <strain evidence="3 4">B22-T-1</strain>
    </source>
</reference>
<dbReference type="Pfam" id="PF09825">
    <property type="entry name" value="BPL_N"/>
    <property type="match status" value="1"/>
</dbReference>
<dbReference type="CDD" id="cd03144">
    <property type="entry name" value="GATase1_ScBLP_like"/>
    <property type="match status" value="1"/>
</dbReference>
<dbReference type="SUPFAM" id="SSF55681">
    <property type="entry name" value="Class II aaRS and biotin synthetases"/>
    <property type="match status" value="1"/>
</dbReference>
<dbReference type="Gene3D" id="3.30.930.10">
    <property type="entry name" value="Bira Bifunctional Protein, Domain 2"/>
    <property type="match status" value="1"/>
</dbReference>